<evidence type="ECO:0000313" key="3">
    <source>
        <dbReference type="Proteomes" id="UP000525298"/>
    </source>
</evidence>
<name>A0A7W0HJV3_9BACT</name>
<dbReference type="Proteomes" id="UP000525298">
    <property type="component" value="Unassembled WGS sequence"/>
</dbReference>
<dbReference type="EMBL" id="JACDUS010000002">
    <property type="protein sequence ID" value="MBA2880624.1"/>
    <property type="molecule type" value="Genomic_DNA"/>
</dbReference>
<keyword evidence="3" id="KW-1185">Reference proteome</keyword>
<dbReference type="InterPro" id="IPR003729">
    <property type="entry name" value="Bi_nuclease_dom"/>
</dbReference>
<accession>A0A7W0HJV3</accession>
<reference evidence="2 3" key="1">
    <citation type="submission" date="2020-07" db="EMBL/GenBank/DDBJ databases">
        <title>Genomic Encyclopedia of Type Strains, Phase IV (KMG-IV): sequencing the most valuable type-strain genomes for metagenomic binning, comparative biology and taxonomic classification.</title>
        <authorList>
            <person name="Goeker M."/>
        </authorList>
    </citation>
    <scope>NUCLEOTIDE SEQUENCE [LARGE SCALE GENOMIC DNA]</scope>
    <source>
        <strain evidence="2 3">DSM 17721</strain>
    </source>
</reference>
<gene>
    <name evidence="2" type="ORF">HNR65_000942</name>
</gene>
<dbReference type="PANTHER" id="PTHR15160">
    <property type="entry name" value="VON HIPPEL-LINDAU PROTEIN"/>
    <property type="match status" value="1"/>
</dbReference>
<feature type="domain" description="BFN" evidence="1">
    <location>
        <begin position="2"/>
        <end position="133"/>
    </location>
</feature>
<dbReference type="PANTHER" id="PTHR15160:SF1">
    <property type="entry name" value="VON HIPPEL-LINDAU DISEASE TUMOR SUPPRESSOR"/>
    <property type="match status" value="1"/>
</dbReference>
<protein>
    <recommendedName>
        <fullName evidence="1">BFN domain-containing protein</fullName>
    </recommendedName>
</protein>
<organism evidence="2 3">
    <name type="scientific">Desulfosalsimonas propionicica</name>
    <dbReference type="NCBI Taxonomy" id="332175"/>
    <lineage>
        <taxon>Bacteria</taxon>
        <taxon>Pseudomonadati</taxon>
        <taxon>Thermodesulfobacteriota</taxon>
        <taxon>Desulfobacteria</taxon>
        <taxon>Desulfobacterales</taxon>
        <taxon>Desulfosalsimonadaceae</taxon>
        <taxon>Desulfosalsimonas</taxon>
    </lineage>
</organism>
<dbReference type="Gene3D" id="3.10.690.10">
    <property type="entry name" value="Bifunctional nuclease domain"/>
    <property type="match status" value="1"/>
</dbReference>
<dbReference type="GO" id="GO:0004518">
    <property type="term" value="F:nuclease activity"/>
    <property type="evidence" value="ECO:0007669"/>
    <property type="project" value="InterPro"/>
</dbReference>
<evidence type="ECO:0000313" key="2">
    <source>
        <dbReference type="EMBL" id="MBA2880624.1"/>
    </source>
</evidence>
<sequence length="165" mass="18452">MLHEMTVAGLAVDPSSNAPILILNSKDEEFSVPIWIGLMEAAAIASVLQNIEFDRPMTHDLFRNFIEQAGVSVPRIEVSDLRENTFYAKIMCNAKDGEFVVDARPSDAIALALRLKADIYVDDVVVQQLKVKNGEYEVADNSDQGQKWAEYLENLSPEDFGKYKV</sequence>
<dbReference type="Pfam" id="PF02577">
    <property type="entry name" value="BFN_dom"/>
    <property type="match status" value="1"/>
</dbReference>
<dbReference type="RefSeq" id="WP_181550290.1">
    <property type="nucleotide sequence ID" value="NZ_JACDUS010000002.1"/>
</dbReference>
<dbReference type="PROSITE" id="PS51658">
    <property type="entry name" value="BFN"/>
    <property type="match status" value="1"/>
</dbReference>
<evidence type="ECO:0000259" key="1">
    <source>
        <dbReference type="PROSITE" id="PS51658"/>
    </source>
</evidence>
<comment type="caution">
    <text evidence="2">The sequence shown here is derived from an EMBL/GenBank/DDBJ whole genome shotgun (WGS) entry which is preliminary data.</text>
</comment>
<dbReference type="InterPro" id="IPR036104">
    <property type="entry name" value="BFN_sf"/>
</dbReference>
<dbReference type="SUPFAM" id="SSF103256">
    <property type="entry name" value="Hypothetical protein TM0160"/>
    <property type="match status" value="1"/>
</dbReference>
<proteinExistence type="predicted"/>
<dbReference type="AlphaFoldDB" id="A0A7W0HJV3"/>